<evidence type="ECO:0000256" key="2">
    <source>
        <dbReference type="SAM" id="MobiDB-lite"/>
    </source>
</evidence>
<protein>
    <submittedName>
        <fullName evidence="3">Uncharacterized protein</fullName>
    </submittedName>
</protein>
<name>A0A6M3JC79_9ZZZZ</name>
<keyword evidence="1" id="KW-0175">Coiled coil</keyword>
<evidence type="ECO:0000313" key="3">
    <source>
        <dbReference type="EMBL" id="QJA67574.1"/>
    </source>
</evidence>
<gene>
    <name evidence="4" type="ORF">MM415A00290_0027</name>
    <name evidence="3" type="ORF">MM415B00199_0029</name>
</gene>
<dbReference type="EMBL" id="MT142509">
    <property type="protein sequence ID" value="QJA83375.1"/>
    <property type="molecule type" value="Genomic_DNA"/>
</dbReference>
<feature type="compositionally biased region" description="Basic and acidic residues" evidence="2">
    <location>
        <begin position="300"/>
        <end position="321"/>
    </location>
</feature>
<proteinExistence type="predicted"/>
<feature type="region of interest" description="Disordered" evidence="2">
    <location>
        <begin position="300"/>
        <end position="337"/>
    </location>
</feature>
<evidence type="ECO:0000256" key="1">
    <source>
        <dbReference type="SAM" id="Coils"/>
    </source>
</evidence>
<evidence type="ECO:0000313" key="4">
    <source>
        <dbReference type="EMBL" id="QJA83375.1"/>
    </source>
</evidence>
<organism evidence="3">
    <name type="scientific">viral metagenome</name>
    <dbReference type="NCBI Taxonomy" id="1070528"/>
    <lineage>
        <taxon>unclassified sequences</taxon>
        <taxon>metagenomes</taxon>
        <taxon>organismal metagenomes</taxon>
    </lineage>
</organism>
<dbReference type="EMBL" id="MT141573">
    <property type="protein sequence ID" value="QJA67574.1"/>
    <property type="molecule type" value="Genomic_DNA"/>
</dbReference>
<reference evidence="3" key="1">
    <citation type="submission" date="2020-03" db="EMBL/GenBank/DDBJ databases">
        <title>The deep terrestrial virosphere.</title>
        <authorList>
            <person name="Holmfeldt K."/>
            <person name="Nilsson E."/>
            <person name="Simone D."/>
            <person name="Lopez-Fernandez M."/>
            <person name="Wu X."/>
            <person name="de Brujin I."/>
            <person name="Lundin D."/>
            <person name="Andersson A."/>
            <person name="Bertilsson S."/>
            <person name="Dopson M."/>
        </authorList>
    </citation>
    <scope>NUCLEOTIDE SEQUENCE</scope>
    <source>
        <strain evidence="4">MM415A00290</strain>
        <strain evidence="3">MM415B00199</strain>
    </source>
</reference>
<feature type="coiled-coil region" evidence="1">
    <location>
        <begin position="161"/>
        <end position="188"/>
    </location>
</feature>
<sequence>MSDLAYGRSIVRENKLWSSFLYSFPFAAAQVTERSIIYGLYSGAYLNLHSYLADVEATELANLLADYNAKIMELTASETNLVADIGSRRYLAGVDVVIHDQKMATKEEGINADDLLWDAKIAALSADEAALETLAAKVVAETRRTQARIVELRAYIDIEEVRLAEVDIEIAQKEIQSAKIDIAILDAANAILRIQIDTITAATKLIEIDMDIARTKASIAQTDSSIAKIDLLADDLTREEAQTTIMEGERDVASARADLAIAKSGAMDTEISFYETTLPAQATTEKNKKIELLDQRDAIRRDGLEQQQEEKTLSSDSRRTESYLGPILANDDTSSQEAIDAQRASTIAHSVRTRDAKTSAAIAAAETLAAANIATTLRHYVKKVPD</sequence>
<accession>A0A6M3JC79</accession>
<dbReference type="AlphaFoldDB" id="A0A6M3JC79"/>